<feature type="region of interest" description="Disordered" evidence="1">
    <location>
        <begin position="1"/>
        <end position="61"/>
    </location>
</feature>
<dbReference type="EMBL" id="CYRY02006772">
    <property type="protein sequence ID" value="VCW74407.1"/>
    <property type="molecule type" value="Genomic_DNA"/>
</dbReference>
<name>A0A9X9LLB6_GULGU</name>
<protein>
    <submittedName>
        <fullName evidence="2">Uncharacterized protein</fullName>
    </submittedName>
</protein>
<dbReference type="Proteomes" id="UP000269945">
    <property type="component" value="Unassembled WGS sequence"/>
</dbReference>
<organism evidence="2 3">
    <name type="scientific">Gulo gulo</name>
    <name type="common">Wolverine</name>
    <name type="synonym">Gluton</name>
    <dbReference type="NCBI Taxonomy" id="48420"/>
    <lineage>
        <taxon>Eukaryota</taxon>
        <taxon>Metazoa</taxon>
        <taxon>Chordata</taxon>
        <taxon>Craniata</taxon>
        <taxon>Vertebrata</taxon>
        <taxon>Euteleostomi</taxon>
        <taxon>Mammalia</taxon>
        <taxon>Eutheria</taxon>
        <taxon>Laurasiatheria</taxon>
        <taxon>Carnivora</taxon>
        <taxon>Caniformia</taxon>
        <taxon>Musteloidea</taxon>
        <taxon>Mustelidae</taxon>
        <taxon>Guloninae</taxon>
        <taxon>Gulo</taxon>
    </lineage>
</organism>
<proteinExistence type="predicted"/>
<evidence type="ECO:0000256" key="1">
    <source>
        <dbReference type="SAM" id="MobiDB-lite"/>
    </source>
</evidence>
<sequence length="77" mass="8031">SPVLGSVGRPLETRRSVPLFHSGGGGRTISPGISSLRSRTEERTQPPQPTSPQAPLPEPGSVLYLSLSTSASLLPAR</sequence>
<feature type="compositionally biased region" description="Pro residues" evidence="1">
    <location>
        <begin position="46"/>
        <end position="58"/>
    </location>
</feature>
<keyword evidence="3" id="KW-1185">Reference proteome</keyword>
<evidence type="ECO:0000313" key="3">
    <source>
        <dbReference type="Proteomes" id="UP000269945"/>
    </source>
</evidence>
<comment type="caution">
    <text evidence="2">The sequence shown here is derived from an EMBL/GenBank/DDBJ whole genome shotgun (WGS) entry which is preliminary data.</text>
</comment>
<reference evidence="2 3" key="1">
    <citation type="submission" date="2018-10" db="EMBL/GenBank/DDBJ databases">
        <authorList>
            <person name="Ekblom R."/>
            <person name="Jareborg N."/>
        </authorList>
    </citation>
    <scope>NUCLEOTIDE SEQUENCE [LARGE SCALE GENOMIC DNA]</scope>
    <source>
        <tissue evidence="2">Muscle</tissue>
    </source>
</reference>
<feature type="non-terminal residue" evidence="2">
    <location>
        <position position="77"/>
    </location>
</feature>
<dbReference type="AlphaFoldDB" id="A0A9X9LLB6"/>
<feature type="non-terminal residue" evidence="2">
    <location>
        <position position="1"/>
    </location>
</feature>
<accession>A0A9X9LLB6</accession>
<gene>
    <name evidence="2" type="ORF">BN2614_LOCUS1</name>
</gene>
<evidence type="ECO:0000313" key="2">
    <source>
        <dbReference type="EMBL" id="VCW74407.1"/>
    </source>
</evidence>